<proteinExistence type="predicted"/>
<organism evidence="1 2">
    <name type="scientific">Leptospira noguchii serovar Autumnalis str. ZUN142</name>
    <dbReference type="NCBI Taxonomy" id="1085540"/>
    <lineage>
        <taxon>Bacteria</taxon>
        <taxon>Pseudomonadati</taxon>
        <taxon>Spirochaetota</taxon>
        <taxon>Spirochaetia</taxon>
        <taxon>Leptospirales</taxon>
        <taxon>Leptospiraceae</taxon>
        <taxon>Leptospira</taxon>
    </lineage>
</organism>
<accession>M6UA54</accession>
<gene>
    <name evidence="1" type="ORF">LEP1GSC186_3455</name>
</gene>
<protein>
    <submittedName>
        <fullName evidence="1">Uncharacterized protein</fullName>
    </submittedName>
</protein>
<evidence type="ECO:0000313" key="2">
    <source>
        <dbReference type="Proteomes" id="UP000012153"/>
    </source>
</evidence>
<name>M6UA54_9LEPT</name>
<dbReference type="RefSeq" id="WP_004440319.1">
    <property type="nucleotide sequence ID" value="NZ_AHOP02000048.1"/>
</dbReference>
<reference evidence="1 2" key="1">
    <citation type="submission" date="2013-01" db="EMBL/GenBank/DDBJ databases">
        <authorList>
            <person name="Harkins D.M."/>
            <person name="Durkin A.S."/>
            <person name="Brinkac L.M."/>
            <person name="Haft D.H."/>
            <person name="Selengut J.D."/>
            <person name="Sanka R."/>
            <person name="DePew J."/>
            <person name="Purushe J."/>
            <person name="Matthias M.A."/>
            <person name="Vinetz J.M."/>
            <person name="Sutton G.G."/>
            <person name="Nierman W.C."/>
            <person name="Fouts D.E."/>
        </authorList>
    </citation>
    <scope>NUCLEOTIDE SEQUENCE [LARGE SCALE GENOMIC DNA]</scope>
    <source>
        <strain evidence="1 2">ZUN142</strain>
    </source>
</reference>
<evidence type="ECO:0000313" key="1">
    <source>
        <dbReference type="EMBL" id="EMO39831.1"/>
    </source>
</evidence>
<dbReference type="AlphaFoldDB" id="M6UA54"/>
<comment type="caution">
    <text evidence="1">The sequence shown here is derived from an EMBL/GenBank/DDBJ whole genome shotgun (WGS) entry which is preliminary data.</text>
</comment>
<dbReference type="EMBL" id="AHOP02000048">
    <property type="protein sequence ID" value="EMO39831.1"/>
    <property type="molecule type" value="Genomic_DNA"/>
</dbReference>
<dbReference type="Proteomes" id="UP000012153">
    <property type="component" value="Unassembled WGS sequence"/>
</dbReference>
<sequence>MKEKILNSDNIAIEIEGYLEKIKEIPLTIHSENFTEFYRILKRNQFESGPYPKVSLFEGINRIMSDLVILYGIKTLLDVNSVTKHNLPFAEYTVQFGVTSKKPFDITSKLGNRSLAGEAFNVAPSFFAGKKSRELKKFKESTEKYSDYLLIYNSEATDSTSTFELIDGVLHLRVKLPDL</sequence>